<feature type="compositionally biased region" description="Polar residues" evidence="1">
    <location>
        <begin position="197"/>
        <end position="210"/>
    </location>
</feature>
<dbReference type="SUPFAM" id="SSF48452">
    <property type="entry name" value="TPR-like"/>
    <property type="match status" value="1"/>
</dbReference>
<dbReference type="InterPro" id="IPR011990">
    <property type="entry name" value="TPR-like_helical_dom_sf"/>
</dbReference>
<dbReference type="EMBL" id="CP062983">
    <property type="protein sequence ID" value="QPC80499.1"/>
    <property type="molecule type" value="Genomic_DNA"/>
</dbReference>
<evidence type="ECO:0000313" key="4">
    <source>
        <dbReference type="Proteomes" id="UP000594468"/>
    </source>
</evidence>
<dbReference type="RefSeq" id="WP_195168574.1">
    <property type="nucleotide sequence ID" value="NZ_CP062983.1"/>
</dbReference>
<accession>A0A7S8E525</accession>
<dbReference type="Gene3D" id="1.25.40.10">
    <property type="entry name" value="Tetratricopeptide repeat domain"/>
    <property type="match status" value="1"/>
</dbReference>
<feature type="region of interest" description="Disordered" evidence="1">
    <location>
        <begin position="170"/>
        <end position="223"/>
    </location>
</feature>
<dbReference type="KEGG" id="pmet:G4Y79_12305"/>
<dbReference type="Proteomes" id="UP000594468">
    <property type="component" value="Chromosome"/>
</dbReference>
<protein>
    <recommendedName>
        <fullName evidence="5">Tetratricopeptide repeat protein</fullName>
    </recommendedName>
</protein>
<feature type="compositionally biased region" description="Polar residues" evidence="1">
    <location>
        <begin position="113"/>
        <end position="129"/>
    </location>
</feature>
<feature type="transmembrane region" description="Helical" evidence="2">
    <location>
        <begin position="326"/>
        <end position="347"/>
    </location>
</feature>
<feature type="compositionally biased region" description="Pro residues" evidence="1">
    <location>
        <begin position="82"/>
        <end position="91"/>
    </location>
</feature>
<feature type="compositionally biased region" description="Acidic residues" evidence="1">
    <location>
        <begin position="212"/>
        <end position="222"/>
    </location>
</feature>
<evidence type="ECO:0000256" key="2">
    <source>
        <dbReference type="SAM" id="Phobius"/>
    </source>
</evidence>
<keyword evidence="2" id="KW-0812">Transmembrane</keyword>
<evidence type="ECO:0008006" key="5">
    <source>
        <dbReference type="Google" id="ProtNLM"/>
    </source>
</evidence>
<keyword evidence="2" id="KW-0472">Membrane</keyword>
<feature type="compositionally biased region" description="Polar residues" evidence="1">
    <location>
        <begin position="93"/>
        <end position="102"/>
    </location>
</feature>
<evidence type="ECO:0000313" key="3">
    <source>
        <dbReference type="EMBL" id="QPC80499.1"/>
    </source>
</evidence>
<keyword evidence="2" id="KW-1133">Transmembrane helix</keyword>
<feature type="compositionally biased region" description="Polar residues" evidence="1">
    <location>
        <begin position="170"/>
        <end position="181"/>
    </location>
</feature>
<organism evidence="3 4">
    <name type="scientific">Phototrophicus methaneseepsis</name>
    <dbReference type="NCBI Taxonomy" id="2710758"/>
    <lineage>
        <taxon>Bacteria</taxon>
        <taxon>Bacillati</taxon>
        <taxon>Chloroflexota</taxon>
        <taxon>Candidatus Thermofontia</taxon>
        <taxon>Phototrophicales</taxon>
        <taxon>Phototrophicaceae</taxon>
        <taxon>Phototrophicus</taxon>
    </lineage>
</organism>
<keyword evidence="4" id="KW-1185">Reference proteome</keyword>
<evidence type="ECO:0000256" key="1">
    <source>
        <dbReference type="SAM" id="MobiDB-lite"/>
    </source>
</evidence>
<proteinExistence type="predicted"/>
<name>A0A7S8E525_9CHLR</name>
<gene>
    <name evidence="3" type="ORF">G4Y79_12305</name>
</gene>
<feature type="region of interest" description="Disordered" evidence="1">
    <location>
        <begin position="78"/>
        <end position="142"/>
    </location>
</feature>
<sequence length="348" mass="37724">MTANVEAMIRAGVEAYRAGKRIEARALLERAIEIDDYNEDAWLWLSAVVETKDEQRTCLENVLVINPANERAQAGLQALGPAAPPAPPEPESPFSSADNATPFSDFDFDESEGGNSTPTEDPFETLTSENPPPPEPEEPAWSDTIATSSASSNYKGPQLTTDDYDDWMSNLNIGTKSQQPSSGGGIFKEDNDVDVFGQTSFTDPGTSFNSFDFDDTDDEDEPSVSTAVTNSQALYDDGFDEFLDEFDMDDAPANIGIGDFEDDLMDLSRDDSLEKLSDPNSADFLFSDDDEVAEADPREMFSLIPRSIQSTRLPGTVESVSGGLKAAVFLLVLLNVGAIAAIVYQVVM</sequence>
<reference evidence="3 4" key="1">
    <citation type="submission" date="2020-02" db="EMBL/GenBank/DDBJ databases">
        <authorList>
            <person name="Zheng R.K."/>
            <person name="Sun C.M."/>
        </authorList>
    </citation>
    <scope>NUCLEOTIDE SEQUENCE [LARGE SCALE GENOMIC DNA]</scope>
    <source>
        <strain evidence="4">rifampicinis</strain>
    </source>
</reference>
<dbReference type="AlphaFoldDB" id="A0A7S8E525"/>